<reference evidence="2" key="1">
    <citation type="journal article" date="2023" name="Science">
        <title>Genome structures resolve the early diversification of teleost fishes.</title>
        <authorList>
            <person name="Parey E."/>
            <person name="Louis A."/>
            <person name="Montfort J."/>
            <person name="Bouchez O."/>
            <person name="Roques C."/>
            <person name="Iampietro C."/>
            <person name="Lluch J."/>
            <person name="Castinel A."/>
            <person name="Donnadieu C."/>
            <person name="Desvignes T."/>
            <person name="Floi Bucao C."/>
            <person name="Jouanno E."/>
            <person name="Wen M."/>
            <person name="Mejri S."/>
            <person name="Dirks R."/>
            <person name="Jansen H."/>
            <person name="Henkel C."/>
            <person name="Chen W.J."/>
            <person name="Zahm M."/>
            <person name="Cabau C."/>
            <person name="Klopp C."/>
            <person name="Thompson A.W."/>
            <person name="Robinson-Rechavi M."/>
            <person name="Braasch I."/>
            <person name="Lecointre G."/>
            <person name="Bobe J."/>
            <person name="Postlethwait J.H."/>
            <person name="Berthelot C."/>
            <person name="Roest Crollius H."/>
            <person name="Guiguen Y."/>
        </authorList>
    </citation>
    <scope>NUCLEOTIDE SEQUENCE</scope>
    <source>
        <strain evidence="2">NC1722</strain>
    </source>
</reference>
<dbReference type="Proteomes" id="UP001221898">
    <property type="component" value="Unassembled WGS sequence"/>
</dbReference>
<sequence length="122" mass="12925">MIDELRLGRPQSCPQTPGTGSPPCSFTQHPLQASTGSAASLFGTALWLPKCAQPALAGLWINGLAAAVLYWHVCIGSANSSTLRSSHATAEIRPALPLRRKGLTVSVRDVTDGRGADRRTLY</sequence>
<evidence type="ECO:0000256" key="1">
    <source>
        <dbReference type="SAM" id="MobiDB-lite"/>
    </source>
</evidence>
<gene>
    <name evidence="2" type="ORF">AAFF_G00106280</name>
</gene>
<dbReference type="EMBL" id="JAINUG010000017">
    <property type="protein sequence ID" value="KAJ8413046.1"/>
    <property type="molecule type" value="Genomic_DNA"/>
</dbReference>
<protein>
    <submittedName>
        <fullName evidence="2">Uncharacterized protein</fullName>
    </submittedName>
</protein>
<comment type="caution">
    <text evidence="2">The sequence shown here is derived from an EMBL/GenBank/DDBJ whole genome shotgun (WGS) entry which is preliminary data.</text>
</comment>
<accession>A0AAD7T404</accession>
<proteinExistence type="predicted"/>
<evidence type="ECO:0000313" key="3">
    <source>
        <dbReference type="Proteomes" id="UP001221898"/>
    </source>
</evidence>
<evidence type="ECO:0000313" key="2">
    <source>
        <dbReference type="EMBL" id="KAJ8413046.1"/>
    </source>
</evidence>
<keyword evidence="3" id="KW-1185">Reference proteome</keyword>
<feature type="compositionally biased region" description="Polar residues" evidence="1">
    <location>
        <begin position="12"/>
        <end position="25"/>
    </location>
</feature>
<name>A0AAD7T404_9TELE</name>
<feature type="region of interest" description="Disordered" evidence="1">
    <location>
        <begin position="1"/>
        <end position="25"/>
    </location>
</feature>
<organism evidence="2 3">
    <name type="scientific">Aldrovandia affinis</name>
    <dbReference type="NCBI Taxonomy" id="143900"/>
    <lineage>
        <taxon>Eukaryota</taxon>
        <taxon>Metazoa</taxon>
        <taxon>Chordata</taxon>
        <taxon>Craniata</taxon>
        <taxon>Vertebrata</taxon>
        <taxon>Euteleostomi</taxon>
        <taxon>Actinopterygii</taxon>
        <taxon>Neopterygii</taxon>
        <taxon>Teleostei</taxon>
        <taxon>Notacanthiformes</taxon>
        <taxon>Halosauridae</taxon>
        <taxon>Aldrovandia</taxon>
    </lineage>
</organism>
<dbReference type="AlphaFoldDB" id="A0AAD7T404"/>